<evidence type="ECO:0000256" key="1">
    <source>
        <dbReference type="SAM" id="MobiDB-lite"/>
    </source>
</evidence>
<dbReference type="EMBL" id="CP123967">
    <property type="protein sequence ID" value="WGT46754.1"/>
    <property type="molecule type" value="Genomic_DNA"/>
</dbReference>
<evidence type="ECO:0000313" key="3">
    <source>
        <dbReference type="EMBL" id="WGT46754.1"/>
    </source>
</evidence>
<dbReference type="RefSeq" id="WP_281144514.1">
    <property type="nucleotide sequence ID" value="NZ_CP123967.1"/>
</dbReference>
<organism evidence="3 4">
    <name type="scientific">Tessaracoccus lacteus</name>
    <dbReference type="NCBI Taxonomy" id="3041766"/>
    <lineage>
        <taxon>Bacteria</taxon>
        <taxon>Bacillati</taxon>
        <taxon>Actinomycetota</taxon>
        <taxon>Actinomycetes</taxon>
        <taxon>Propionibacteriales</taxon>
        <taxon>Propionibacteriaceae</taxon>
        <taxon>Tessaracoccus</taxon>
    </lineage>
</organism>
<evidence type="ECO:0000313" key="4">
    <source>
        <dbReference type="Proteomes" id="UP001244136"/>
    </source>
</evidence>
<name>A0ABY8PWC8_9ACTN</name>
<proteinExistence type="predicted"/>
<sequence>METRRRDDSRQAMERLRTGIAMRRRGEAEELEGICDLALAYRLDEADLLDYGTAIHRDRDTKLPEKLIRPGGEGTPSVSEFLAMEIAALTRCSQTSAIEKIATALNLKYRHPMLFEAVINGEVEKWLAAKVAWLCRDLNPMQAEKVTSRWLPLQYGLVPSAALRELRKLITRVDEAAAREREAEARAQRGIWLRDLEPGVTSIGGRLDVLDGRIVDERLHQISERLKTRYPGLDHSARRAKALSLAMNPDLLLTILSADQPALTIDLDSHYSESDIGTAARPSVLEPPLAVEPPDEGDEPPFPDDEPPDWQPPDDPRLDHSGGVGPCASLNAPRQACAEPGRSARRPHTSPESDPPPEPSSRFPQPPPGPEPLRFPEPPSRFPEPLRFPELVEGRRAQRGEDPPLRASRHVKACADGAPMPTTPLPRVEIVVHITTDADGNLDPVASVERADVLTTTLLGELLGDGYRNGEITLKVQPVIDLNHMPAADGYRPTQRMRKALRLLRPTEAFPFSTRTRGLDIDHNTSYQPGHRGQTRLANMAQLCRRVHRGKTKGAWILNQIAPGHFRWTSPLGYVYEVTHNGAWLECTPDLGPQLSPIDTAMRDWLDALDDDHTLTG</sequence>
<protein>
    <submittedName>
        <fullName evidence="3">DUF222 domain-containing protein</fullName>
    </submittedName>
</protein>
<gene>
    <name evidence="3" type="ORF">QH948_11510</name>
</gene>
<accession>A0ABY8PWC8</accession>
<dbReference type="Pfam" id="PF02720">
    <property type="entry name" value="DUF222"/>
    <property type="match status" value="1"/>
</dbReference>
<keyword evidence="4" id="KW-1185">Reference proteome</keyword>
<dbReference type="Proteomes" id="UP001244136">
    <property type="component" value="Chromosome"/>
</dbReference>
<evidence type="ECO:0000259" key="2">
    <source>
        <dbReference type="Pfam" id="PF02720"/>
    </source>
</evidence>
<feature type="domain" description="DUF222" evidence="2">
    <location>
        <begin position="82"/>
        <end position="224"/>
    </location>
</feature>
<reference evidence="3 4" key="1">
    <citation type="journal article" date="2008" name="Int. J. Syst. Evol. Microbiol.">
        <title>Tessaracoccus flavescens sp. nov., isolated from marine sediment.</title>
        <authorList>
            <person name="Lee D.W."/>
            <person name="Lee S.D."/>
        </authorList>
    </citation>
    <scope>NUCLEOTIDE SEQUENCE [LARGE SCALE GENOMIC DNA]</scope>
    <source>
        <strain evidence="3 4">T21</strain>
    </source>
</reference>
<feature type="compositionally biased region" description="Pro residues" evidence="1">
    <location>
        <begin position="353"/>
        <end position="382"/>
    </location>
</feature>
<feature type="region of interest" description="Disordered" evidence="1">
    <location>
        <begin position="278"/>
        <end position="386"/>
    </location>
</feature>
<feature type="compositionally biased region" description="Acidic residues" evidence="1">
    <location>
        <begin position="293"/>
        <end position="308"/>
    </location>
</feature>
<dbReference type="InterPro" id="IPR003870">
    <property type="entry name" value="DUF222"/>
</dbReference>